<dbReference type="Proteomes" id="UP000652755">
    <property type="component" value="Unassembled WGS sequence"/>
</dbReference>
<name>A0ABR7KVT1_9SPHI</name>
<organism evidence="1 2">
    <name type="scientific">Pedobacter fastidiosus</name>
    <dbReference type="NCBI Taxonomy" id="2765361"/>
    <lineage>
        <taxon>Bacteria</taxon>
        <taxon>Pseudomonadati</taxon>
        <taxon>Bacteroidota</taxon>
        <taxon>Sphingobacteriia</taxon>
        <taxon>Sphingobacteriales</taxon>
        <taxon>Sphingobacteriaceae</taxon>
        <taxon>Pedobacter</taxon>
    </lineage>
</organism>
<gene>
    <name evidence="1" type="ORF">H7U22_17095</name>
</gene>
<accession>A0ABR7KVT1</accession>
<reference evidence="1 2" key="1">
    <citation type="submission" date="2020-08" db="EMBL/GenBank/DDBJ databases">
        <authorList>
            <person name="Sun Q."/>
            <person name="Inoue M."/>
        </authorList>
    </citation>
    <scope>NUCLEOTIDE SEQUENCE [LARGE SCALE GENOMIC DNA]</scope>
    <source>
        <strain evidence="1 2">CCM 8938</strain>
    </source>
</reference>
<evidence type="ECO:0008006" key="3">
    <source>
        <dbReference type="Google" id="ProtNLM"/>
    </source>
</evidence>
<sequence length="192" mass="21852">MNLELSKEQYSIVVYPHKEIIGKVKAIKDVLADKVGCYASRNSEAHITIVEFEANPNEFVFYKLYVLDFCYSQKAQNVSFNNLVTSNGTKAIVLLPSIGSKLYMRDLLRNFRIGLKSMDVVNGSGAHISIGRKLTPNQIKDANNIFEEISLDFVCEKIAVRKFNPLRRQFEVIYQFYFLGNPPKKGQLSLFG</sequence>
<proteinExistence type="predicted"/>
<keyword evidence="2" id="KW-1185">Reference proteome</keyword>
<dbReference type="Gene3D" id="3.90.1140.10">
    <property type="entry name" value="Cyclic phosphodiesterase"/>
    <property type="match status" value="1"/>
</dbReference>
<dbReference type="EMBL" id="JACRYL010000016">
    <property type="protein sequence ID" value="MBC6112141.1"/>
    <property type="molecule type" value="Genomic_DNA"/>
</dbReference>
<evidence type="ECO:0000313" key="2">
    <source>
        <dbReference type="Proteomes" id="UP000652755"/>
    </source>
</evidence>
<comment type="caution">
    <text evidence="1">The sequence shown here is derived from an EMBL/GenBank/DDBJ whole genome shotgun (WGS) entry which is preliminary data.</text>
</comment>
<evidence type="ECO:0000313" key="1">
    <source>
        <dbReference type="EMBL" id="MBC6112141.1"/>
    </source>
</evidence>
<protein>
    <recommendedName>
        <fullName evidence="3">2'-5' RNA ligase superfamily protein</fullName>
    </recommendedName>
</protein>
<dbReference type="RefSeq" id="WP_187072566.1">
    <property type="nucleotide sequence ID" value="NZ_JACRYL010000016.1"/>
</dbReference>